<evidence type="ECO:0000256" key="4">
    <source>
        <dbReference type="ARBA" id="ARBA00023163"/>
    </source>
</evidence>
<evidence type="ECO:0000256" key="3">
    <source>
        <dbReference type="ARBA" id="ARBA00023125"/>
    </source>
</evidence>
<reference evidence="8" key="2">
    <citation type="submission" date="2023-05" db="EMBL/GenBank/DDBJ databases">
        <authorList>
            <person name="Schelkunov M.I."/>
        </authorList>
    </citation>
    <scope>NUCLEOTIDE SEQUENCE</scope>
    <source>
        <strain evidence="8">Hsosn_3</strain>
        <tissue evidence="8">Leaf</tissue>
    </source>
</reference>
<comment type="subcellular location">
    <subcellularLocation>
        <location evidence="1">Nucleus</location>
    </subcellularLocation>
</comment>
<keyword evidence="4" id="KW-0804">Transcription</keyword>
<evidence type="ECO:0000313" key="8">
    <source>
        <dbReference type="EMBL" id="KAK1356897.1"/>
    </source>
</evidence>
<accession>A0AAD8M2A0</accession>
<comment type="caution">
    <text evidence="8">The sequence shown here is derived from an EMBL/GenBank/DDBJ whole genome shotgun (WGS) entry which is preliminary data.</text>
</comment>
<dbReference type="Gene3D" id="1.10.10.60">
    <property type="entry name" value="Homeodomain-like"/>
    <property type="match status" value="1"/>
</dbReference>
<feature type="region of interest" description="Disordered" evidence="6">
    <location>
        <begin position="232"/>
        <end position="258"/>
    </location>
</feature>
<dbReference type="PANTHER" id="PTHR31003:SF22">
    <property type="entry name" value="TRANSCRIPTION FACTOR HHO5"/>
    <property type="match status" value="1"/>
</dbReference>
<protein>
    <recommendedName>
        <fullName evidence="7">HHO5-like N-terminal domain-containing protein</fullName>
    </recommendedName>
</protein>
<dbReference type="GO" id="GO:0005634">
    <property type="term" value="C:nucleus"/>
    <property type="evidence" value="ECO:0007669"/>
    <property type="project" value="UniProtKB-SubCell"/>
</dbReference>
<organism evidence="8 9">
    <name type="scientific">Heracleum sosnowskyi</name>
    <dbReference type="NCBI Taxonomy" id="360622"/>
    <lineage>
        <taxon>Eukaryota</taxon>
        <taxon>Viridiplantae</taxon>
        <taxon>Streptophyta</taxon>
        <taxon>Embryophyta</taxon>
        <taxon>Tracheophyta</taxon>
        <taxon>Spermatophyta</taxon>
        <taxon>Magnoliopsida</taxon>
        <taxon>eudicotyledons</taxon>
        <taxon>Gunneridae</taxon>
        <taxon>Pentapetalae</taxon>
        <taxon>asterids</taxon>
        <taxon>campanulids</taxon>
        <taxon>Apiales</taxon>
        <taxon>Apiaceae</taxon>
        <taxon>Apioideae</taxon>
        <taxon>apioid superclade</taxon>
        <taxon>Tordylieae</taxon>
        <taxon>Tordyliinae</taxon>
        <taxon>Heracleum</taxon>
    </lineage>
</organism>
<dbReference type="Proteomes" id="UP001237642">
    <property type="component" value="Unassembled WGS sequence"/>
</dbReference>
<dbReference type="SUPFAM" id="SSF46689">
    <property type="entry name" value="Homeodomain-like"/>
    <property type="match status" value="1"/>
</dbReference>
<dbReference type="GO" id="GO:0003677">
    <property type="term" value="F:DNA binding"/>
    <property type="evidence" value="ECO:0007669"/>
    <property type="project" value="UniProtKB-KW"/>
</dbReference>
<dbReference type="PANTHER" id="PTHR31003">
    <property type="entry name" value="MYB FAMILY TRANSCRIPTION FACTOR"/>
    <property type="match status" value="1"/>
</dbReference>
<keyword evidence="5" id="KW-0539">Nucleus</keyword>
<keyword evidence="2" id="KW-0805">Transcription regulation</keyword>
<sequence length="258" mass="28588">MVRIDAFKEELPLCVSILNDAIEKLNSEIVDSSKMNEELTRKEFMYMNDENLKDGEGISKSTIDDDDRKNWMLDVKLWNAQNPKSDNEIHVVSDLDSDHSWKTTIELGKEDQGLYILTDTIPFASSSTAVFALSDTTALDIPDASPYTTSTIQNASTSTVVSGQQDLHFNAQVQSVDTWHARLATPKRIKERMKISDLTIDEIKSHLQKYKNHCRLGGASTSTVPLSHTVQLSQTNSKITEGPSANYSGCGGADKEGD</sequence>
<dbReference type="InterPro" id="IPR006447">
    <property type="entry name" value="Myb_dom_plants"/>
</dbReference>
<proteinExistence type="predicted"/>
<feature type="compositionally biased region" description="Polar residues" evidence="6">
    <location>
        <begin position="232"/>
        <end position="247"/>
    </location>
</feature>
<evidence type="ECO:0000259" key="7">
    <source>
        <dbReference type="Pfam" id="PF26575"/>
    </source>
</evidence>
<evidence type="ECO:0000256" key="5">
    <source>
        <dbReference type="ARBA" id="ARBA00023242"/>
    </source>
</evidence>
<dbReference type="AlphaFoldDB" id="A0AAD8M2A0"/>
<evidence type="ECO:0000256" key="2">
    <source>
        <dbReference type="ARBA" id="ARBA00023015"/>
    </source>
</evidence>
<reference evidence="8" key="1">
    <citation type="submission" date="2023-02" db="EMBL/GenBank/DDBJ databases">
        <title>Genome of toxic invasive species Heracleum sosnowskyi carries increased number of genes despite the absence of recent whole-genome duplications.</title>
        <authorList>
            <person name="Schelkunov M."/>
            <person name="Shtratnikova V."/>
            <person name="Makarenko M."/>
            <person name="Klepikova A."/>
            <person name="Omelchenko D."/>
            <person name="Novikova G."/>
            <person name="Obukhova E."/>
            <person name="Bogdanov V."/>
            <person name="Penin A."/>
            <person name="Logacheva M."/>
        </authorList>
    </citation>
    <scope>NUCLEOTIDE SEQUENCE</scope>
    <source>
        <strain evidence="8">Hsosn_3</strain>
        <tissue evidence="8">Leaf</tissue>
    </source>
</reference>
<dbReference type="EMBL" id="JAUIZM010000011">
    <property type="protein sequence ID" value="KAK1356897.1"/>
    <property type="molecule type" value="Genomic_DNA"/>
</dbReference>
<name>A0AAD8M2A0_9APIA</name>
<evidence type="ECO:0000256" key="1">
    <source>
        <dbReference type="ARBA" id="ARBA00004123"/>
    </source>
</evidence>
<gene>
    <name evidence="8" type="ORF">POM88_050153</name>
</gene>
<dbReference type="GO" id="GO:0003700">
    <property type="term" value="F:DNA-binding transcription factor activity"/>
    <property type="evidence" value="ECO:0007669"/>
    <property type="project" value="InterPro"/>
</dbReference>
<feature type="domain" description="HHO5-like N-terminal" evidence="7">
    <location>
        <begin position="1"/>
        <end position="29"/>
    </location>
</feature>
<keyword evidence="3" id="KW-0238">DNA-binding</keyword>
<dbReference type="NCBIfam" id="TIGR01557">
    <property type="entry name" value="myb_SHAQKYF"/>
    <property type="match status" value="1"/>
</dbReference>
<evidence type="ECO:0000313" key="9">
    <source>
        <dbReference type="Proteomes" id="UP001237642"/>
    </source>
</evidence>
<dbReference type="InterPro" id="IPR044787">
    <property type="entry name" value="HHO5-like"/>
</dbReference>
<evidence type="ECO:0000256" key="6">
    <source>
        <dbReference type="SAM" id="MobiDB-lite"/>
    </source>
</evidence>
<dbReference type="InterPro" id="IPR009057">
    <property type="entry name" value="Homeodomain-like_sf"/>
</dbReference>
<dbReference type="InterPro" id="IPR058673">
    <property type="entry name" value="HHO5-like_N"/>
</dbReference>
<keyword evidence="9" id="KW-1185">Reference proteome</keyword>
<dbReference type="Pfam" id="PF26575">
    <property type="entry name" value="HHO5_N"/>
    <property type="match status" value="1"/>
</dbReference>